<dbReference type="AlphaFoldDB" id="A0AAV1RE13"/>
<gene>
    <name evidence="7" type="ORF">DCAF_LOCUS8804</name>
</gene>
<comment type="similarity">
    <text evidence="1">Belongs to the peptidase S28 family.</text>
</comment>
<evidence type="ECO:0000313" key="8">
    <source>
        <dbReference type="Proteomes" id="UP001314170"/>
    </source>
</evidence>
<evidence type="ECO:0000256" key="6">
    <source>
        <dbReference type="SAM" id="SignalP"/>
    </source>
</evidence>
<evidence type="ECO:0000256" key="2">
    <source>
        <dbReference type="ARBA" id="ARBA00022670"/>
    </source>
</evidence>
<keyword evidence="4" id="KW-0378">Hydrolase</keyword>
<name>A0AAV1RE13_9ROSI</name>
<reference evidence="7 8" key="1">
    <citation type="submission" date="2024-01" db="EMBL/GenBank/DDBJ databases">
        <authorList>
            <person name="Waweru B."/>
        </authorList>
    </citation>
    <scope>NUCLEOTIDE SEQUENCE [LARGE SCALE GENOMIC DNA]</scope>
</reference>
<keyword evidence="5" id="KW-0325">Glycoprotein</keyword>
<dbReference type="InterPro" id="IPR029058">
    <property type="entry name" value="AB_hydrolase_fold"/>
</dbReference>
<keyword evidence="3 6" id="KW-0732">Signal</keyword>
<dbReference type="InterPro" id="IPR008758">
    <property type="entry name" value="Peptidase_S28"/>
</dbReference>
<evidence type="ECO:0000313" key="7">
    <source>
        <dbReference type="EMBL" id="CAK7332095.1"/>
    </source>
</evidence>
<feature type="chain" id="PRO_5043527781" description="Serine carboxypeptidase" evidence="6">
    <location>
        <begin position="25"/>
        <end position="130"/>
    </location>
</feature>
<evidence type="ECO:0000256" key="4">
    <source>
        <dbReference type="ARBA" id="ARBA00022801"/>
    </source>
</evidence>
<dbReference type="Gene3D" id="3.40.50.1820">
    <property type="entry name" value="alpha/beta hydrolase"/>
    <property type="match status" value="1"/>
</dbReference>
<dbReference type="GO" id="GO:0070008">
    <property type="term" value="F:serine-type exopeptidase activity"/>
    <property type="evidence" value="ECO:0007669"/>
    <property type="project" value="InterPro"/>
</dbReference>
<proteinExistence type="inferred from homology"/>
<dbReference type="GO" id="GO:0006508">
    <property type="term" value="P:proteolysis"/>
    <property type="evidence" value="ECO:0007669"/>
    <property type="project" value="UniProtKB-KW"/>
</dbReference>
<dbReference type="Proteomes" id="UP001314170">
    <property type="component" value="Unassembled WGS sequence"/>
</dbReference>
<sequence>MNSLQFLLQWLHLSFICLQSTVSAERFNLRGLNPLGSRLSKSSDKMASTSGLEDFKTFYYNQTPDHFNFMPESYTTFQQKYVINFKYWGGANASAPIFAYLGAEDALGNSYLSFIGFLTENAPHFKALLV</sequence>
<protein>
    <recommendedName>
        <fullName evidence="9">Serine carboxypeptidase</fullName>
    </recommendedName>
</protein>
<dbReference type="PANTHER" id="PTHR11010:SF120">
    <property type="entry name" value="LYSOSOMAL PRO-X CARBOXYPEPTIDASE"/>
    <property type="match status" value="1"/>
</dbReference>
<accession>A0AAV1RE13</accession>
<keyword evidence="8" id="KW-1185">Reference proteome</keyword>
<evidence type="ECO:0000256" key="3">
    <source>
        <dbReference type="ARBA" id="ARBA00022729"/>
    </source>
</evidence>
<feature type="signal peptide" evidence="6">
    <location>
        <begin position="1"/>
        <end position="24"/>
    </location>
</feature>
<keyword evidence="2" id="KW-0645">Protease</keyword>
<evidence type="ECO:0000256" key="5">
    <source>
        <dbReference type="ARBA" id="ARBA00023180"/>
    </source>
</evidence>
<evidence type="ECO:0000256" key="1">
    <source>
        <dbReference type="ARBA" id="ARBA00011079"/>
    </source>
</evidence>
<dbReference type="GO" id="GO:0008239">
    <property type="term" value="F:dipeptidyl-peptidase activity"/>
    <property type="evidence" value="ECO:0007669"/>
    <property type="project" value="TreeGrafter"/>
</dbReference>
<evidence type="ECO:0008006" key="9">
    <source>
        <dbReference type="Google" id="ProtNLM"/>
    </source>
</evidence>
<comment type="caution">
    <text evidence="7">The sequence shown here is derived from an EMBL/GenBank/DDBJ whole genome shotgun (WGS) entry which is preliminary data.</text>
</comment>
<organism evidence="7 8">
    <name type="scientific">Dovyalis caffra</name>
    <dbReference type="NCBI Taxonomy" id="77055"/>
    <lineage>
        <taxon>Eukaryota</taxon>
        <taxon>Viridiplantae</taxon>
        <taxon>Streptophyta</taxon>
        <taxon>Embryophyta</taxon>
        <taxon>Tracheophyta</taxon>
        <taxon>Spermatophyta</taxon>
        <taxon>Magnoliopsida</taxon>
        <taxon>eudicotyledons</taxon>
        <taxon>Gunneridae</taxon>
        <taxon>Pentapetalae</taxon>
        <taxon>rosids</taxon>
        <taxon>fabids</taxon>
        <taxon>Malpighiales</taxon>
        <taxon>Salicaceae</taxon>
        <taxon>Flacourtieae</taxon>
        <taxon>Dovyalis</taxon>
    </lineage>
</organism>
<dbReference type="Pfam" id="PF05577">
    <property type="entry name" value="Peptidase_S28"/>
    <property type="match status" value="1"/>
</dbReference>
<dbReference type="PANTHER" id="PTHR11010">
    <property type="entry name" value="PROTEASE S28 PRO-X CARBOXYPEPTIDASE-RELATED"/>
    <property type="match status" value="1"/>
</dbReference>
<dbReference type="EMBL" id="CAWUPB010000913">
    <property type="protein sequence ID" value="CAK7332095.1"/>
    <property type="molecule type" value="Genomic_DNA"/>
</dbReference>